<name>A0A087DKH1_BIFAD</name>
<dbReference type="AlphaFoldDB" id="A0A087DKH1"/>
<gene>
    <name evidence="1" type="ORF">BSTER_1733</name>
</gene>
<protein>
    <recommendedName>
        <fullName evidence="3">Head fiber protein</fullName>
    </recommendedName>
</protein>
<dbReference type="EMBL" id="JGZQ01000009">
    <property type="protein sequence ID" value="KFI96021.1"/>
    <property type="molecule type" value="Genomic_DNA"/>
</dbReference>
<evidence type="ECO:0000313" key="2">
    <source>
        <dbReference type="Proteomes" id="UP000029091"/>
    </source>
</evidence>
<accession>A0A087DKH1</accession>
<sequence length="76" mass="7590">MARQFRVIPASAAKLDPNANVADVVFVGTNGKPTDIGSAAVKPATHVALAAGATPTKSEFDALVNSLIAAGLMAAE</sequence>
<dbReference type="RefSeq" id="WP_033500083.1">
    <property type="nucleotide sequence ID" value="NZ_JDUX01000010.1"/>
</dbReference>
<evidence type="ECO:0008006" key="3">
    <source>
        <dbReference type="Google" id="ProtNLM"/>
    </source>
</evidence>
<proteinExistence type="predicted"/>
<comment type="caution">
    <text evidence="1">The sequence shown here is derived from an EMBL/GenBank/DDBJ whole genome shotgun (WGS) entry which is preliminary data.</text>
</comment>
<dbReference type="Proteomes" id="UP000029091">
    <property type="component" value="Unassembled WGS sequence"/>
</dbReference>
<reference evidence="1 2" key="1">
    <citation type="submission" date="2014-03" db="EMBL/GenBank/DDBJ databases">
        <title>Genomics of Bifidobacteria.</title>
        <authorList>
            <person name="Ventura M."/>
            <person name="Milani C."/>
            <person name="Lugli G.A."/>
        </authorList>
    </citation>
    <scope>NUCLEOTIDE SEQUENCE [LARGE SCALE GENOMIC DNA]</scope>
    <source>
        <strain evidence="2">JCM 15918</strain>
    </source>
</reference>
<organism evidence="1 2">
    <name type="scientific">Bifidobacterium adolescentis JCM 15918</name>
    <dbReference type="NCBI Taxonomy" id="1437612"/>
    <lineage>
        <taxon>Bacteria</taxon>
        <taxon>Bacillati</taxon>
        <taxon>Actinomycetota</taxon>
        <taxon>Actinomycetes</taxon>
        <taxon>Bifidobacteriales</taxon>
        <taxon>Bifidobacteriaceae</taxon>
        <taxon>Bifidobacterium</taxon>
    </lineage>
</organism>
<evidence type="ECO:0000313" key="1">
    <source>
        <dbReference type="EMBL" id="KFI96021.1"/>
    </source>
</evidence>